<evidence type="ECO:0000256" key="3">
    <source>
        <dbReference type="ARBA" id="ARBA00022475"/>
    </source>
</evidence>
<dbReference type="GO" id="GO:0006417">
    <property type="term" value="P:regulation of translation"/>
    <property type="evidence" value="ECO:0007669"/>
    <property type="project" value="TreeGrafter"/>
</dbReference>
<evidence type="ECO:0000313" key="12">
    <source>
        <dbReference type="Proteomes" id="UP000193207"/>
    </source>
</evidence>
<evidence type="ECO:0000256" key="8">
    <source>
        <dbReference type="ARBA" id="ARBA00030803"/>
    </source>
</evidence>
<feature type="domain" description="Anti-sigma K factor RskA C-terminal" evidence="10">
    <location>
        <begin position="102"/>
        <end position="226"/>
    </location>
</feature>
<keyword evidence="3" id="KW-1003">Cell membrane</keyword>
<protein>
    <recommendedName>
        <fullName evidence="8">Regulator of SigK</fullName>
    </recommendedName>
    <alternativeName>
        <fullName evidence="7">Sigma-K anti-sigma factor RskA</fullName>
    </alternativeName>
</protein>
<dbReference type="EMBL" id="FWFU01000003">
    <property type="protein sequence ID" value="SLN44524.1"/>
    <property type="molecule type" value="Genomic_DNA"/>
</dbReference>
<dbReference type="InterPro" id="IPR041916">
    <property type="entry name" value="Anti_sigma_zinc_sf"/>
</dbReference>
<dbReference type="Proteomes" id="UP000193207">
    <property type="component" value="Unassembled WGS sequence"/>
</dbReference>
<dbReference type="PANTHER" id="PTHR37461:SF1">
    <property type="entry name" value="ANTI-SIGMA-K FACTOR RSKA"/>
    <property type="match status" value="1"/>
</dbReference>
<comment type="subcellular location">
    <subcellularLocation>
        <location evidence="2">Cell membrane</location>
    </subcellularLocation>
    <subcellularLocation>
        <location evidence="1">Membrane</location>
        <topology evidence="1">Single-pass membrane protein</topology>
    </subcellularLocation>
</comment>
<dbReference type="RefSeq" id="WP_085817966.1">
    <property type="nucleotide sequence ID" value="NZ_FWFU01000003.1"/>
</dbReference>
<dbReference type="PANTHER" id="PTHR37461">
    <property type="entry name" value="ANTI-SIGMA-K FACTOR RSKA"/>
    <property type="match status" value="1"/>
</dbReference>
<dbReference type="AlphaFoldDB" id="A0A1X6Z9B7"/>
<dbReference type="GO" id="GO:0005886">
    <property type="term" value="C:plasma membrane"/>
    <property type="evidence" value="ECO:0007669"/>
    <property type="project" value="UniProtKB-SubCell"/>
</dbReference>
<gene>
    <name evidence="11" type="ORF">ROH8110_02336</name>
</gene>
<dbReference type="Gene3D" id="1.10.10.1320">
    <property type="entry name" value="Anti-sigma factor, zinc-finger domain"/>
    <property type="match status" value="1"/>
</dbReference>
<name>A0A1X6Z9B7_9RHOB</name>
<reference evidence="11 12" key="1">
    <citation type="submission" date="2017-03" db="EMBL/GenBank/DDBJ databases">
        <authorList>
            <person name="Afonso C.L."/>
            <person name="Miller P.J."/>
            <person name="Scott M.A."/>
            <person name="Spackman E."/>
            <person name="Goraichik I."/>
            <person name="Dimitrov K.M."/>
            <person name="Suarez D.L."/>
            <person name="Swayne D.E."/>
        </authorList>
    </citation>
    <scope>NUCLEOTIDE SEQUENCE [LARGE SCALE GENOMIC DNA]</scope>
    <source>
        <strain evidence="11 12">CECT 8110</strain>
    </source>
</reference>
<proteinExistence type="predicted"/>
<evidence type="ECO:0000256" key="2">
    <source>
        <dbReference type="ARBA" id="ARBA00004236"/>
    </source>
</evidence>
<dbReference type="GO" id="GO:0016989">
    <property type="term" value="F:sigma factor antagonist activity"/>
    <property type="evidence" value="ECO:0007669"/>
    <property type="project" value="TreeGrafter"/>
</dbReference>
<dbReference type="InterPro" id="IPR018764">
    <property type="entry name" value="RskA_C"/>
</dbReference>
<dbReference type="InterPro" id="IPR051474">
    <property type="entry name" value="Anti-sigma-K/W_factor"/>
</dbReference>
<evidence type="ECO:0000256" key="6">
    <source>
        <dbReference type="ARBA" id="ARBA00023136"/>
    </source>
</evidence>
<organism evidence="11 12">
    <name type="scientific">Roseovarius halotolerans</name>
    <dbReference type="NCBI Taxonomy" id="505353"/>
    <lineage>
        <taxon>Bacteria</taxon>
        <taxon>Pseudomonadati</taxon>
        <taxon>Pseudomonadota</taxon>
        <taxon>Alphaproteobacteria</taxon>
        <taxon>Rhodobacterales</taxon>
        <taxon>Roseobacteraceae</taxon>
        <taxon>Roseovarius</taxon>
    </lineage>
</organism>
<dbReference type="OrthoDB" id="9816387at2"/>
<sequence length="235" mass="24428">MSDEMPERDADKALAGEYALGLLSPEEAAAFESRLAHEPELRVLYAQWAEDLAALTDPIAPVAPPVHLHGAVMTRLFGGDDAATAREGGLQWFRWLLGGLTASVLALVLIFATGLPERGPQPPDAPAYVAQLAAEDESLLISAAYDAEAGRFHLERARGEAASGRALELWLIAGDDAPVSLGVLPEARRASVTVPEPLRARLDGAALAVSDEPEGGSPTGAPTGAVLAVGAITNT</sequence>
<keyword evidence="4 9" id="KW-0812">Transmembrane</keyword>
<evidence type="ECO:0000256" key="7">
    <source>
        <dbReference type="ARBA" id="ARBA00029829"/>
    </source>
</evidence>
<keyword evidence="12" id="KW-1185">Reference proteome</keyword>
<accession>A0A1X6Z9B7</accession>
<evidence type="ECO:0000259" key="10">
    <source>
        <dbReference type="Pfam" id="PF10099"/>
    </source>
</evidence>
<evidence type="ECO:0000256" key="1">
    <source>
        <dbReference type="ARBA" id="ARBA00004167"/>
    </source>
</evidence>
<keyword evidence="5 9" id="KW-1133">Transmembrane helix</keyword>
<feature type="transmembrane region" description="Helical" evidence="9">
    <location>
        <begin position="95"/>
        <end position="115"/>
    </location>
</feature>
<evidence type="ECO:0000256" key="5">
    <source>
        <dbReference type="ARBA" id="ARBA00022989"/>
    </source>
</evidence>
<keyword evidence="6 9" id="KW-0472">Membrane</keyword>
<dbReference type="Pfam" id="PF10099">
    <property type="entry name" value="RskA_C"/>
    <property type="match status" value="1"/>
</dbReference>
<evidence type="ECO:0000256" key="4">
    <source>
        <dbReference type="ARBA" id="ARBA00022692"/>
    </source>
</evidence>
<evidence type="ECO:0000256" key="9">
    <source>
        <dbReference type="SAM" id="Phobius"/>
    </source>
</evidence>
<evidence type="ECO:0000313" key="11">
    <source>
        <dbReference type="EMBL" id="SLN44524.1"/>
    </source>
</evidence>